<feature type="transmembrane region" description="Helical" evidence="8">
    <location>
        <begin position="81"/>
        <end position="101"/>
    </location>
</feature>
<dbReference type="PRINTS" id="PR00173">
    <property type="entry name" value="EDTRNSPORT"/>
</dbReference>
<evidence type="ECO:0000256" key="3">
    <source>
        <dbReference type="ARBA" id="ARBA00022692"/>
    </source>
</evidence>
<accession>A0A2H0LRD3</accession>
<feature type="transmembrane region" description="Helical" evidence="8">
    <location>
        <begin position="12"/>
        <end position="30"/>
    </location>
</feature>
<dbReference type="Proteomes" id="UP000230859">
    <property type="component" value="Unassembled WGS sequence"/>
</dbReference>
<organism evidence="9 10">
    <name type="scientific">Candidatus Abzuiibacterium crystallinum</name>
    <dbReference type="NCBI Taxonomy" id="1974748"/>
    <lineage>
        <taxon>Bacteria</taxon>
        <taxon>Pseudomonadati</taxon>
        <taxon>Candidatus Omnitrophota</taxon>
        <taxon>Candidatus Abzuiibacterium</taxon>
    </lineage>
</organism>
<keyword evidence="6 8" id="KW-0472">Membrane</keyword>
<protein>
    <recommendedName>
        <fullName evidence="11">Dicarboxylate/amino acid:cation symporter</fullName>
    </recommendedName>
</protein>
<evidence type="ECO:0000256" key="8">
    <source>
        <dbReference type="SAM" id="Phobius"/>
    </source>
</evidence>
<keyword evidence="7" id="KW-0325">Glycoprotein</keyword>
<evidence type="ECO:0000256" key="1">
    <source>
        <dbReference type="ARBA" id="ARBA00004141"/>
    </source>
</evidence>
<dbReference type="InterPro" id="IPR001991">
    <property type="entry name" value="Na-dicarboxylate_symporter"/>
</dbReference>
<comment type="subcellular location">
    <subcellularLocation>
        <location evidence="1">Membrane</location>
        <topology evidence="1">Multi-pass membrane protein</topology>
    </subcellularLocation>
</comment>
<dbReference type="PANTHER" id="PTHR11958">
    <property type="entry name" value="SODIUM/DICARBOXYLATE SYMPORTER-RELATED"/>
    <property type="match status" value="1"/>
</dbReference>
<comment type="caution">
    <text evidence="9">The sequence shown here is derived from an EMBL/GenBank/DDBJ whole genome shotgun (WGS) entry which is preliminary data.</text>
</comment>
<feature type="transmembrane region" description="Helical" evidence="8">
    <location>
        <begin position="144"/>
        <end position="165"/>
    </location>
</feature>
<feature type="transmembrane region" description="Helical" evidence="8">
    <location>
        <begin position="186"/>
        <end position="210"/>
    </location>
</feature>
<feature type="transmembrane region" description="Helical" evidence="8">
    <location>
        <begin position="216"/>
        <end position="235"/>
    </location>
</feature>
<dbReference type="EMBL" id="PCVY01000022">
    <property type="protein sequence ID" value="PIQ86999.1"/>
    <property type="molecule type" value="Genomic_DNA"/>
</dbReference>
<dbReference type="GO" id="GO:0016020">
    <property type="term" value="C:membrane"/>
    <property type="evidence" value="ECO:0007669"/>
    <property type="project" value="UniProtKB-SubCell"/>
</dbReference>
<keyword evidence="2" id="KW-0813">Transport</keyword>
<feature type="transmembrane region" description="Helical" evidence="8">
    <location>
        <begin position="324"/>
        <end position="341"/>
    </location>
</feature>
<dbReference type="AlphaFoldDB" id="A0A2H0LRD3"/>
<evidence type="ECO:0000256" key="6">
    <source>
        <dbReference type="ARBA" id="ARBA00023136"/>
    </source>
</evidence>
<dbReference type="SUPFAM" id="SSF118215">
    <property type="entry name" value="Proton glutamate symport protein"/>
    <property type="match status" value="1"/>
</dbReference>
<evidence type="ECO:0000256" key="7">
    <source>
        <dbReference type="ARBA" id="ARBA00023180"/>
    </source>
</evidence>
<evidence type="ECO:0000313" key="9">
    <source>
        <dbReference type="EMBL" id="PIQ86999.1"/>
    </source>
</evidence>
<feature type="transmembrane region" description="Helical" evidence="8">
    <location>
        <begin position="42"/>
        <end position="61"/>
    </location>
</feature>
<keyword evidence="5 8" id="KW-1133">Transmembrane helix</keyword>
<dbReference type="InterPro" id="IPR018107">
    <property type="entry name" value="Na-dicarboxylate_symporter_CS"/>
</dbReference>
<dbReference type="GO" id="GO:0015293">
    <property type="term" value="F:symporter activity"/>
    <property type="evidence" value="ECO:0007669"/>
    <property type="project" value="UniProtKB-KW"/>
</dbReference>
<dbReference type="Gene3D" id="1.10.3860.10">
    <property type="entry name" value="Sodium:dicarboxylate symporter"/>
    <property type="match status" value="1"/>
</dbReference>
<dbReference type="Pfam" id="PF00375">
    <property type="entry name" value="SDF"/>
    <property type="match status" value="1"/>
</dbReference>
<reference evidence="9 10" key="1">
    <citation type="submission" date="2017-09" db="EMBL/GenBank/DDBJ databases">
        <title>Depth-based differentiation of microbial function through sediment-hosted aquifers and enrichment of novel symbionts in the deep terrestrial subsurface.</title>
        <authorList>
            <person name="Probst A.J."/>
            <person name="Ladd B."/>
            <person name="Jarett J.K."/>
            <person name="Geller-Mcgrath D.E."/>
            <person name="Sieber C.M."/>
            <person name="Emerson J.B."/>
            <person name="Anantharaman K."/>
            <person name="Thomas B.C."/>
            <person name="Malmstrom R."/>
            <person name="Stieglmeier M."/>
            <person name="Klingl A."/>
            <person name="Woyke T."/>
            <person name="Ryan C.M."/>
            <person name="Banfield J.F."/>
        </authorList>
    </citation>
    <scope>NUCLEOTIDE SEQUENCE [LARGE SCALE GENOMIC DNA]</scope>
    <source>
        <strain evidence="9">CG11_big_fil_rev_8_21_14_0_20_45_26</strain>
    </source>
</reference>
<dbReference type="PROSITE" id="PS00714">
    <property type="entry name" value="NA_DICARBOXYL_SYMP_2"/>
    <property type="match status" value="1"/>
</dbReference>
<evidence type="ECO:0000256" key="5">
    <source>
        <dbReference type="ARBA" id="ARBA00022989"/>
    </source>
</evidence>
<evidence type="ECO:0000256" key="4">
    <source>
        <dbReference type="ARBA" id="ARBA00022847"/>
    </source>
</evidence>
<dbReference type="GO" id="GO:1902475">
    <property type="term" value="P:L-alpha-amino acid transmembrane transport"/>
    <property type="evidence" value="ECO:0007669"/>
    <property type="project" value="UniProtKB-ARBA"/>
</dbReference>
<gene>
    <name evidence="9" type="ORF">COV74_02315</name>
</gene>
<evidence type="ECO:0008006" key="11">
    <source>
        <dbReference type="Google" id="ProtNLM"/>
    </source>
</evidence>
<proteinExistence type="predicted"/>
<name>A0A2H0LRD3_9BACT</name>
<dbReference type="InterPro" id="IPR050746">
    <property type="entry name" value="DAACS"/>
</dbReference>
<feature type="transmembrane region" description="Helical" evidence="8">
    <location>
        <begin position="347"/>
        <end position="369"/>
    </location>
</feature>
<dbReference type="PANTHER" id="PTHR11958:SF63">
    <property type="entry name" value="AMINO ACID TRANSPORTER"/>
    <property type="match status" value="1"/>
</dbReference>
<sequence>MITRVIRFLGTAQAIFLGIVTGVLLGWLMGPISACLRPLGDIFISLLKLIIVPLIFSSIVVGVHRTGSMARLGKIGGRTLLYYLITTGLAMLLGLILVNLIRPGVGVHLSHEAAPPASHAGSFQGFLGRLIPQNIFQAFAEMNILPIIVFAVMFGIALLTANRSAKPLVDLMRSTEEVFLVFTRGVMAYAPIGVIGLIAPLVGTFGFDIFLSFDKFILVVLGGLLIHACVVLPLVMKLFSNRSVTAYARSLQKPFLTAFATASSSATLPISMEAARENGISDETASFVLPLGATINMDGTALYEAVVAVFIAQAVDMPLTLGQQGIVFITAMLASIGAAGIPSAGLLTLLLVLEAVGLPAVGLGILFAIDRPLDMCRTTVNVWGDQVGCAVVEGKNNHGK</sequence>
<dbReference type="PROSITE" id="PS00713">
    <property type="entry name" value="NA_DICARBOXYL_SYMP_1"/>
    <property type="match status" value="1"/>
</dbReference>
<keyword evidence="3 8" id="KW-0812">Transmembrane</keyword>
<evidence type="ECO:0000256" key="2">
    <source>
        <dbReference type="ARBA" id="ARBA00022448"/>
    </source>
</evidence>
<evidence type="ECO:0000313" key="10">
    <source>
        <dbReference type="Proteomes" id="UP000230859"/>
    </source>
</evidence>
<keyword evidence="4" id="KW-0769">Symport</keyword>
<dbReference type="InterPro" id="IPR036458">
    <property type="entry name" value="Na:dicarbo_symporter_sf"/>
</dbReference>